<keyword evidence="2" id="KW-1185">Reference proteome</keyword>
<sequence length="193" mass="22860">MKLEWHFSKCYLRLKPIRKDLHRKLALKGKQSHEILVNHVLSLGSDIRVETMRVQGLQKRTKKTTRNKKKRYGKVIVNRATAMLMEIIDRKLHYQGRKMKKINTFKVKASQFNHVTGEYNKKDLNERWNENILGGRIQRDLYSAFLIGNTVDTLDAVDVDLCNRGWKSFVALHHHEVARLGQHRNKQMRWYVA</sequence>
<reference evidence="2" key="1">
    <citation type="journal article" date="2019" name="Int. J. Syst. Evol. Microbiol.">
        <title>The Global Catalogue of Microorganisms (GCM) 10K type strain sequencing project: providing services to taxonomists for standard genome sequencing and annotation.</title>
        <authorList>
            <consortium name="The Broad Institute Genomics Platform"/>
            <consortium name="The Broad Institute Genome Sequencing Center for Infectious Disease"/>
            <person name="Wu L."/>
            <person name="Ma J."/>
        </authorList>
    </citation>
    <scope>NUCLEOTIDE SEQUENCE [LARGE SCALE GENOMIC DNA]</scope>
    <source>
        <strain evidence="2">CGMCC 4.1434</strain>
    </source>
</reference>
<evidence type="ECO:0000313" key="2">
    <source>
        <dbReference type="Proteomes" id="UP001596109"/>
    </source>
</evidence>
<dbReference type="Proteomes" id="UP001596109">
    <property type="component" value="Unassembled WGS sequence"/>
</dbReference>
<gene>
    <name evidence="1" type="ORF">ACFPRA_07745</name>
</gene>
<dbReference type="EMBL" id="JBHSNO010000005">
    <property type="protein sequence ID" value="MFC5588774.1"/>
    <property type="molecule type" value="Genomic_DNA"/>
</dbReference>
<comment type="caution">
    <text evidence="1">The sequence shown here is derived from an EMBL/GenBank/DDBJ whole genome shotgun (WGS) entry which is preliminary data.</text>
</comment>
<evidence type="ECO:0000313" key="1">
    <source>
        <dbReference type="EMBL" id="MFC5588774.1"/>
    </source>
</evidence>
<protein>
    <submittedName>
        <fullName evidence="1">Uncharacterized protein</fullName>
    </submittedName>
</protein>
<dbReference type="RefSeq" id="WP_381432355.1">
    <property type="nucleotide sequence ID" value="NZ_JBHSNO010000005.1"/>
</dbReference>
<organism evidence="1 2">
    <name type="scientific">Sporosarcina soli</name>
    <dbReference type="NCBI Taxonomy" id="334736"/>
    <lineage>
        <taxon>Bacteria</taxon>
        <taxon>Bacillati</taxon>
        <taxon>Bacillota</taxon>
        <taxon>Bacilli</taxon>
        <taxon>Bacillales</taxon>
        <taxon>Caryophanaceae</taxon>
        <taxon>Sporosarcina</taxon>
    </lineage>
</organism>
<name>A0ABW0TIM2_9BACL</name>
<accession>A0ABW0TIM2</accession>
<proteinExistence type="predicted"/>